<gene>
    <name evidence="3" type="ORF">B5F11_07895</name>
</gene>
<dbReference type="Proteomes" id="UP000196386">
    <property type="component" value="Unassembled WGS sequence"/>
</dbReference>
<evidence type="ECO:0000256" key="2">
    <source>
        <dbReference type="SAM" id="MobiDB-lite"/>
    </source>
</evidence>
<proteinExistence type="predicted"/>
<feature type="coiled-coil region" evidence="1">
    <location>
        <begin position="61"/>
        <end position="89"/>
    </location>
</feature>
<sequence>MPKGKAASSSESSRKMRPALSPEARENQLVSLAVDLAEKQLREGTASSQVITHYLKLGSTKEKIEKEILEKQKELIEAKTQNLQSAKRVEELYTNALNAMRHYSGAGGDEDEC</sequence>
<evidence type="ECO:0000313" key="3">
    <source>
        <dbReference type="EMBL" id="OUP69893.1"/>
    </source>
</evidence>
<keyword evidence="1" id="KW-0175">Coiled coil</keyword>
<evidence type="ECO:0000313" key="4">
    <source>
        <dbReference type="Proteomes" id="UP000196386"/>
    </source>
</evidence>
<protein>
    <submittedName>
        <fullName evidence="3">Uncharacterized protein</fullName>
    </submittedName>
</protein>
<feature type="region of interest" description="Disordered" evidence="2">
    <location>
        <begin position="1"/>
        <end position="24"/>
    </location>
</feature>
<reference evidence="4" key="1">
    <citation type="submission" date="2017-04" db="EMBL/GenBank/DDBJ databases">
        <title>Function of individual gut microbiota members based on whole genome sequencing of pure cultures obtained from chicken caecum.</title>
        <authorList>
            <person name="Medvecky M."/>
            <person name="Cejkova D."/>
            <person name="Polansky O."/>
            <person name="Karasova D."/>
            <person name="Kubasova T."/>
            <person name="Cizek A."/>
            <person name="Rychlik I."/>
        </authorList>
    </citation>
    <scope>NUCLEOTIDE SEQUENCE [LARGE SCALE GENOMIC DNA]</scope>
    <source>
        <strain evidence="4">An175</strain>
    </source>
</reference>
<name>A0A1Y4MME9_9FIRM</name>
<comment type="caution">
    <text evidence="3">The sequence shown here is derived from an EMBL/GenBank/DDBJ whole genome shotgun (WGS) entry which is preliminary data.</text>
</comment>
<evidence type="ECO:0000256" key="1">
    <source>
        <dbReference type="SAM" id="Coils"/>
    </source>
</evidence>
<dbReference type="EMBL" id="NFKP01000007">
    <property type="protein sequence ID" value="OUP69893.1"/>
    <property type="molecule type" value="Genomic_DNA"/>
</dbReference>
<organism evidence="3 4">
    <name type="scientific">Anaerotruncus colihominis</name>
    <dbReference type="NCBI Taxonomy" id="169435"/>
    <lineage>
        <taxon>Bacteria</taxon>
        <taxon>Bacillati</taxon>
        <taxon>Bacillota</taxon>
        <taxon>Clostridia</taxon>
        <taxon>Eubacteriales</taxon>
        <taxon>Oscillospiraceae</taxon>
        <taxon>Anaerotruncus</taxon>
    </lineage>
</organism>
<dbReference type="RefSeq" id="WP_087300736.1">
    <property type="nucleotide sequence ID" value="NZ_NFKP01000007.1"/>
</dbReference>
<dbReference type="AlphaFoldDB" id="A0A1Y4MME9"/>
<accession>A0A1Y4MME9</accession>